<dbReference type="InterPro" id="IPR036770">
    <property type="entry name" value="Ankyrin_rpt-contain_sf"/>
</dbReference>
<evidence type="ECO:0000313" key="5">
    <source>
        <dbReference type="EMBL" id="SCU67387.1"/>
    </source>
</evidence>
<evidence type="ECO:0000313" key="6">
    <source>
        <dbReference type="Proteomes" id="UP000195570"/>
    </source>
</evidence>
<dbReference type="GeneID" id="92381307"/>
<feature type="repeat" description="ANK" evidence="3">
    <location>
        <begin position="262"/>
        <end position="297"/>
    </location>
</feature>
<dbReference type="SUPFAM" id="SSF48403">
    <property type="entry name" value="Ankyrin repeat"/>
    <property type="match status" value="1"/>
</dbReference>
<dbReference type="Proteomes" id="UP000195570">
    <property type="component" value="Unassembled WGS sequence"/>
</dbReference>
<comment type="caution">
    <text evidence="5">The sequence shown here is derived from an EMBL/GenBank/DDBJ whole genome shotgun (WGS) entry which is preliminary data.</text>
</comment>
<gene>
    <name evidence="5" type="ORF">TEOVI_000737300</name>
</gene>
<proteinExistence type="predicted"/>
<dbReference type="PROSITE" id="PS50088">
    <property type="entry name" value="ANK_REPEAT"/>
    <property type="match status" value="2"/>
</dbReference>
<dbReference type="VEuPathDB" id="TriTrypDB:TEOVI_000737300"/>
<dbReference type="Gene3D" id="1.25.40.20">
    <property type="entry name" value="Ankyrin repeat-containing domain"/>
    <property type="match status" value="1"/>
</dbReference>
<keyword evidence="4" id="KW-0175">Coiled coil</keyword>
<protein>
    <submittedName>
        <fullName evidence="5">Ankyrin repeats (Many copies), putative</fullName>
    </submittedName>
</protein>
<evidence type="ECO:0000256" key="1">
    <source>
        <dbReference type="ARBA" id="ARBA00022737"/>
    </source>
</evidence>
<dbReference type="PANTHER" id="PTHR24189">
    <property type="entry name" value="MYOTROPHIN"/>
    <property type="match status" value="1"/>
</dbReference>
<keyword evidence="6" id="KW-1185">Reference proteome</keyword>
<accession>A0A1G4I637</accession>
<dbReference type="InterPro" id="IPR050745">
    <property type="entry name" value="Multifunctional_regulatory"/>
</dbReference>
<organism evidence="5 6">
    <name type="scientific">Trypanosoma equiperdum</name>
    <dbReference type="NCBI Taxonomy" id="5694"/>
    <lineage>
        <taxon>Eukaryota</taxon>
        <taxon>Discoba</taxon>
        <taxon>Euglenozoa</taxon>
        <taxon>Kinetoplastea</taxon>
        <taxon>Metakinetoplastina</taxon>
        <taxon>Trypanosomatida</taxon>
        <taxon>Trypanosomatidae</taxon>
        <taxon>Trypanosoma</taxon>
    </lineage>
</organism>
<evidence type="ECO:0000256" key="2">
    <source>
        <dbReference type="ARBA" id="ARBA00023043"/>
    </source>
</evidence>
<dbReference type="InterPro" id="IPR002110">
    <property type="entry name" value="Ankyrin_rpt"/>
</dbReference>
<name>A0A1G4I637_TRYEQ</name>
<sequence length="360" mass="39545">MSTSATSISEADNPPHTYAAPGEEAVALINRRLARIHDAVEELRRTEDIETAEFQNFSARMDEEETTIRCLMDELDATKEELVEQAEHENLRLRTSELSERIQRLLWTEACLSLMEQHTMERVNTLWGHFSGGIVGVKGSGWDRQSVRLFNHPTQLQGSHPSLEESLGVRCNETLCAPVRKFAPLSPECERLMAVIRSSSCDSETVSEVLAQFGDSGSHIVNKADEEGNTALHVLCGKHNFSTAVLKLLLKAGADASAKNAQGRSPFHIACLNTSDGAAQLKRALLGAGCDVNERTDDGETAAHMCATDDRHFDSLQFLCSVDADLSAGAFFQGVWCTPIKVAQLSGERALRTLEYLKLC</sequence>
<dbReference type="EMBL" id="CZPT02000739">
    <property type="protein sequence ID" value="SCU67387.1"/>
    <property type="molecule type" value="Genomic_DNA"/>
</dbReference>
<dbReference type="SMR" id="A0A1G4I637"/>
<dbReference type="PROSITE" id="PS50297">
    <property type="entry name" value="ANK_REP_REGION"/>
    <property type="match status" value="1"/>
</dbReference>
<keyword evidence="1" id="KW-0677">Repeat</keyword>
<dbReference type="SMART" id="SM00248">
    <property type="entry name" value="ANK"/>
    <property type="match status" value="3"/>
</dbReference>
<evidence type="ECO:0000256" key="3">
    <source>
        <dbReference type="PROSITE-ProRule" id="PRU00023"/>
    </source>
</evidence>
<keyword evidence="2 3" id="KW-0040">ANK repeat</keyword>
<dbReference type="RefSeq" id="XP_067078710.1">
    <property type="nucleotide sequence ID" value="XM_067222609.1"/>
</dbReference>
<feature type="coiled-coil region" evidence="4">
    <location>
        <begin position="61"/>
        <end position="92"/>
    </location>
</feature>
<dbReference type="AlphaFoldDB" id="A0A1G4I637"/>
<evidence type="ECO:0000256" key="4">
    <source>
        <dbReference type="SAM" id="Coils"/>
    </source>
</evidence>
<dbReference type="Pfam" id="PF12796">
    <property type="entry name" value="Ank_2"/>
    <property type="match status" value="1"/>
</dbReference>
<feature type="repeat" description="ANK" evidence="3">
    <location>
        <begin position="227"/>
        <end position="261"/>
    </location>
</feature>
<dbReference type="PANTHER" id="PTHR24189:SF50">
    <property type="entry name" value="ANKYRIN REPEAT AND SOCS BOX PROTEIN 2"/>
    <property type="match status" value="1"/>
</dbReference>
<reference evidence="5" key="1">
    <citation type="submission" date="2016-09" db="EMBL/GenBank/DDBJ databases">
        <authorList>
            <person name="Hebert L."/>
            <person name="Moumen B."/>
        </authorList>
    </citation>
    <scope>NUCLEOTIDE SEQUENCE [LARGE SCALE GENOMIC DNA]</scope>
    <source>
        <strain evidence="5">OVI</strain>
    </source>
</reference>